<evidence type="ECO:0000313" key="7">
    <source>
        <dbReference type="Proteomes" id="UP000199048"/>
    </source>
</evidence>
<name>A0A1I4GV05_9HYPH</name>
<keyword evidence="2" id="KW-0238">DNA-binding</keyword>
<protein>
    <submittedName>
        <fullName evidence="6">Transcriptional regulator, AraC family</fullName>
    </submittedName>
</protein>
<dbReference type="InterPro" id="IPR011051">
    <property type="entry name" value="RmlC_Cupin_sf"/>
</dbReference>
<keyword evidence="4" id="KW-0804">Transcription</keyword>
<reference evidence="7" key="1">
    <citation type="submission" date="2016-10" db="EMBL/GenBank/DDBJ databases">
        <authorList>
            <person name="Varghese N."/>
            <person name="Submissions S."/>
        </authorList>
    </citation>
    <scope>NUCLEOTIDE SEQUENCE [LARGE SCALE GENOMIC DNA]</scope>
    <source>
        <strain evidence="7">BL36</strain>
    </source>
</reference>
<dbReference type="InterPro" id="IPR047264">
    <property type="entry name" value="Cupin_HpaA-like_N"/>
</dbReference>
<evidence type="ECO:0000256" key="2">
    <source>
        <dbReference type="ARBA" id="ARBA00023125"/>
    </source>
</evidence>
<keyword evidence="1" id="KW-0805">Transcription regulation</keyword>
<dbReference type="Pfam" id="PF12833">
    <property type="entry name" value="HTH_18"/>
    <property type="match status" value="1"/>
</dbReference>
<dbReference type="SUPFAM" id="SSF51182">
    <property type="entry name" value="RmlC-like cupins"/>
    <property type="match status" value="1"/>
</dbReference>
<dbReference type="EMBL" id="FOTK01000003">
    <property type="protein sequence ID" value="SFL32991.1"/>
    <property type="molecule type" value="Genomic_DNA"/>
</dbReference>
<evidence type="ECO:0000256" key="3">
    <source>
        <dbReference type="ARBA" id="ARBA00023159"/>
    </source>
</evidence>
<dbReference type="InterPro" id="IPR014710">
    <property type="entry name" value="RmlC-like_jellyroll"/>
</dbReference>
<dbReference type="InterPro" id="IPR009057">
    <property type="entry name" value="Homeodomain-like_sf"/>
</dbReference>
<gene>
    <name evidence="6" type="ORF">SAMN05192568_1003212</name>
</gene>
<dbReference type="PRINTS" id="PR00032">
    <property type="entry name" value="HTHARAC"/>
</dbReference>
<feature type="domain" description="HTH araC/xylS-type" evidence="5">
    <location>
        <begin position="207"/>
        <end position="305"/>
    </location>
</feature>
<proteinExistence type="predicted"/>
<dbReference type="GO" id="GO:0043565">
    <property type="term" value="F:sequence-specific DNA binding"/>
    <property type="evidence" value="ECO:0007669"/>
    <property type="project" value="InterPro"/>
</dbReference>
<dbReference type="Pfam" id="PF02311">
    <property type="entry name" value="AraC_binding"/>
    <property type="match status" value="1"/>
</dbReference>
<dbReference type="SMART" id="SM00342">
    <property type="entry name" value="HTH_ARAC"/>
    <property type="match status" value="1"/>
</dbReference>
<dbReference type="InterPro" id="IPR003313">
    <property type="entry name" value="AraC-bd"/>
</dbReference>
<dbReference type="Gene3D" id="2.60.120.10">
    <property type="entry name" value="Jelly Rolls"/>
    <property type="match status" value="1"/>
</dbReference>
<dbReference type="InterPro" id="IPR020449">
    <property type="entry name" value="Tscrpt_reg_AraC-type_HTH"/>
</dbReference>
<dbReference type="PANTHER" id="PTHR43280">
    <property type="entry name" value="ARAC-FAMILY TRANSCRIPTIONAL REGULATOR"/>
    <property type="match status" value="1"/>
</dbReference>
<evidence type="ECO:0000256" key="1">
    <source>
        <dbReference type="ARBA" id="ARBA00023015"/>
    </source>
</evidence>
<evidence type="ECO:0000256" key="4">
    <source>
        <dbReference type="ARBA" id="ARBA00023163"/>
    </source>
</evidence>
<dbReference type="SUPFAM" id="SSF46689">
    <property type="entry name" value="Homeodomain-like"/>
    <property type="match status" value="1"/>
</dbReference>
<keyword evidence="7" id="KW-1185">Reference proteome</keyword>
<evidence type="ECO:0000313" key="6">
    <source>
        <dbReference type="EMBL" id="SFL32991.1"/>
    </source>
</evidence>
<sequence>METRAIPLYFFTDSNRAAPMPRPLVPHYFLYGEPPQAPDDRFLHVEDLDDRSRAAAWRITPHAHADLHQVFLIRHGHGTVTAEGEATAFSAPCALIIPAGVVHGLVYETVSAGRVVSISDTFLHALTREEQALSGLFGSVRSLALSPQCPLDAAIEALWAEQSRVAPARSAAVAARLTLLLIEMAQLMDEAGAGVPTQLAAQTRIVARFRREIETSFRTGIDLKTYCDRLGTTPGRLRAACRSVAETTPGQLITDRIVLEAKRGLRYSTLPVSEIAYALGFQDPAYFSRYFARVVGMPPSAFRNAA</sequence>
<organism evidence="6 7">
    <name type="scientific">Methylobacterium pseudosasicola</name>
    <dbReference type="NCBI Taxonomy" id="582667"/>
    <lineage>
        <taxon>Bacteria</taxon>
        <taxon>Pseudomonadati</taxon>
        <taxon>Pseudomonadota</taxon>
        <taxon>Alphaproteobacteria</taxon>
        <taxon>Hyphomicrobiales</taxon>
        <taxon>Methylobacteriaceae</taxon>
        <taxon>Methylobacterium</taxon>
    </lineage>
</organism>
<dbReference type="PROSITE" id="PS01124">
    <property type="entry name" value="HTH_ARAC_FAMILY_2"/>
    <property type="match status" value="1"/>
</dbReference>
<dbReference type="AlphaFoldDB" id="A0A1I4GV05"/>
<dbReference type="GO" id="GO:0003700">
    <property type="term" value="F:DNA-binding transcription factor activity"/>
    <property type="evidence" value="ECO:0007669"/>
    <property type="project" value="InterPro"/>
</dbReference>
<keyword evidence="3" id="KW-0010">Activator</keyword>
<evidence type="ECO:0000259" key="5">
    <source>
        <dbReference type="PROSITE" id="PS01124"/>
    </source>
</evidence>
<dbReference type="Proteomes" id="UP000199048">
    <property type="component" value="Unassembled WGS sequence"/>
</dbReference>
<dbReference type="CDD" id="cd06999">
    <property type="entry name" value="cupin_HpaA-like_N"/>
    <property type="match status" value="1"/>
</dbReference>
<dbReference type="STRING" id="582667.SAMN05192568_1003212"/>
<accession>A0A1I4GV05</accession>
<dbReference type="PANTHER" id="PTHR43280:SF32">
    <property type="entry name" value="TRANSCRIPTIONAL REGULATORY PROTEIN"/>
    <property type="match status" value="1"/>
</dbReference>
<dbReference type="Gene3D" id="1.10.10.60">
    <property type="entry name" value="Homeodomain-like"/>
    <property type="match status" value="1"/>
</dbReference>
<dbReference type="InterPro" id="IPR018060">
    <property type="entry name" value="HTH_AraC"/>
</dbReference>